<dbReference type="InterPro" id="IPR036514">
    <property type="entry name" value="SGNH_hydro_sf"/>
</dbReference>
<evidence type="ECO:0000313" key="7">
    <source>
        <dbReference type="RefSeq" id="XP_022145511.1"/>
    </source>
</evidence>
<sequence length="230" mass="25906">MVGPSRPLFVLFGSSIVELSYRHGGWGAFLADLYARKADILLRGYGGWNSRQALQVLHKIFPKDSAIQPSLVIVYFGGNDSVLPDHSCPGSHVPLPEYIENMRTIALHLKSLSEKTRVIFLTAPPVNCALMKEKLSADIAERRTMETCRKYAEACVELCKKIDVKCIDMWTAIQKRDDWLTSCFTDGIHFTAEGSQIIAEEILKVLEEADWEPSLNWKSLPIEFDYVGLN</sequence>
<comment type="similarity">
    <text evidence="1">Belongs to the 'GDSL' lipolytic enzyme family.</text>
</comment>
<dbReference type="FunFam" id="3.40.50.1110:FF:000002">
    <property type="entry name" value="isoamyl acetate-hydrolyzing esterase 1 homolog"/>
    <property type="match status" value="1"/>
</dbReference>
<keyword evidence="3" id="KW-0443">Lipid metabolism</keyword>
<dbReference type="Pfam" id="PF13472">
    <property type="entry name" value="Lipase_GDSL_2"/>
    <property type="match status" value="1"/>
</dbReference>
<proteinExistence type="inferred from homology"/>
<dbReference type="GO" id="GO:0016787">
    <property type="term" value="F:hydrolase activity"/>
    <property type="evidence" value="ECO:0007669"/>
    <property type="project" value="UniProtKB-KW"/>
</dbReference>
<keyword evidence="5" id="KW-1185">Reference proteome</keyword>
<dbReference type="OrthoDB" id="671439at2759"/>
<feature type="domain" description="SGNH hydrolase-type esterase" evidence="4">
    <location>
        <begin position="11"/>
        <end position="197"/>
    </location>
</feature>
<name>A0A6J1CUP0_MOMCH</name>
<dbReference type="KEGG" id="mcha:111014943"/>
<dbReference type="CDD" id="cd01838">
    <property type="entry name" value="Isoamyl_acetate_hydrolase_like"/>
    <property type="match status" value="1"/>
</dbReference>
<evidence type="ECO:0000259" key="4">
    <source>
        <dbReference type="Pfam" id="PF13472"/>
    </source>
</evidence>
<dbReference type="RefSeq" id="XP_022145511.1">
    <property type="nucleotide sequence ID" value="XM_022289819.1"/>
</dbReference>
<protein>
    <submittedName>
        <fullName evidence="6 7">GDSL esterase/lipase At2g38180-like isoform X1</fullName>
    </submittedName>
</protein>
<evidence type="ECO:0000313" key="5">
    <source>
        <dbReference type="Proteomes" id="UP000504603"/>
    </source>
</evidence>
<reference evidence="6 7" key="1">
    <citation type="submission" date="2025-04" db="UniProtKB">
        <authorList>
            <consortium name="RefSeq"/>
        </authorList>
    </citation>
    <scope>IDENTIFICATION</scope>
    <source>
        <strain evidence="6 7">OHB3-1</strain>
    </source>
</reference>
<dbReference type="RefSeq" id="XP_022145510.1">
    <property type="nucleotide sequence ID" value="XM_022289818.1"/>
</dbReference>
<dbReference type="PANTHER" id="PTHR14209:SF10">
    <property type="entry name" value="SGNH HYDROLASE-TYPE ESTERASE DOMAIN-CONTAINING PROTEIN"/>
    <property type="match status" value="1"/>
</dbReference>
<gene>
    <name evidence="6 7 8" type="primary">LOC111014943</name>
</gene>
<evidence type="ECO:0000256" key="1">
    <source>
        <dbReference type="ARBA" id="ARBA00008668"/>
    </source>
</evidence>
<dbReference type="AlphaFoldDB" id="A0A6J1CUP0"/>
<dbReference type="PANTHER" id="PTHR14209">
    <property type="entry name" value="ISOAMYL ACETATE-HYDROLYZING ESTERASE 1"/>
    <property type="match status" value="1"/>
</dbReference>
<evidence type="ECO:0000313" key="6">
    <source>
        <dbReference type="RefSeq" id="XP_022145510.1"/>
    </source>
</evidence>
<evidence type="ECO:0000313" key="8">
    <source>
        <dbReference type="RefSeq" id="XP_022145512.1"/>
    </source>
</evidence>
<dbReference type="RefSeq" id="XP_022145512.1">
    <property type="nucleotide sequence ID" value="XM_022289820.1"/>
</dbReference>
<dbReference type="InterPro" id="IPR045136">
    <property type="entry name" value="Iah1-like"/>
</dbReference>
<dbReference type="InterPro" id="IPR013830">
    <property type="entry name" value="SGNH_hydro"/>
</dbReference>
<dbReference type="SUPFAM" id="SSF52266">
    <property type="entry name" value="SGNH hydrolase"/>
    <property type="match status" value="1"/>
</dbReference>
<dbReference type="Gene3D" id="3.40.50.1110">
    <property type="entry name" value="SGNH hydrolase"/>
    <property type="match status" value="1"/>
</dbReference>
<dbReference type="Proteomes" id="UP000504603">
    <property type="component" value="Unplaced"/>
</dbReference>
<organism evidence="5 6">
    <name type="scientific">Momordica charantia</name>
    <name type="common">Bitter gourd</name>
    <name type="synonym">Balsam pear</name>
    <dbReference type="NCBI Taxonomy" id="3673"/>
    <lineage>
        <taxon>Eukaryota</taxon>
        <taxon>Viridiplantae</taxon>
        <taxon>Streptophyta</taxon>
        <taxon>Embryophyta</taxon>
        <taxon>Tracheophyta</taxon>
        <taxon>Spermatophyta</taxon>
        <taxon>Magnoliopsida</taxon>
        <taxon>eudicotyledons</taxon>
        <taxon>Gunneridae</taxon>
        <taxon>Pentapetalae</taxon>
        <taxon>rosids</taxon>
        <taxon>fabids</taxon>
        <taxon>Cucurbitales</taxon>
        <taxon>Cucurbitaceae</taxon>
        <taxon>Momordiceae</taxon>
        <taxon>Momordica</taxon>
    </lineage>
</organism>
<dbReference type="GO" id="GO:0016042">
    <property type="term" value="P:lipid catabolic process"/>
    <property type="evidence" value="ECO:0007669"/>
    <property type="project" value="UniProtKB-KW"/>
</dbReference>
<dbReference type="GeneID" id="111014943"/>
<evidence type="ECO:0000256" key="2">
    <source>
        <dbReference type="ARBA" id="ARBA00022801"/>
    </source>
</evidence>
<evidence type="ECO:0000256" key="3">
    <source>
        <dbReference type="ARBA" id="ARBA00022963"/>
    </source>
</evidence>
<accession>A0A6J1CUP0</accession>
<keyword evidence="3" id="KW-0442">Lipid degradation</keyword>
<keyword evidence="2" id="KW-0378">Hydrolase</keyword>